<evidence type="ECO:0000256" key="6">
    <source>
        <dbReference type="PROSITE-ProRule" id="PRU00284"/>
    </source>
</evidence>
<dbReference type="EMBL" id="JAMBOL010000005">
    <property type="protein sequence ID" value="MCM3714155.1"/>
    <property type="molecule type" value="Genomic_DNA"/>
</dbReference>
<dbReference type="Pfam" id="PF00015">
    <property type="entry name" value="MCPsignal"/>
    <property type="match status" value="1"/>
</dbReference>
<name>A0A9X2INH0_9BACI</name>
<feature type="domain" description="Methyl-accepting transducer" evidence="9">
    <location>
        <begin position="367"/>
        <end position="617"/>
    </location>
</feature>
<dbReference type="AlphaFoldDB" id="A0A9X2INH0"/>
<evidence type="ECO:0000256" key="3">
    <source>
        <dbReference type="ARBA" id="ARBA00023136"/>
    </source>
</evidence>
<evidence type="ECO:0000256" key="7">
    <source>
        <dbReference type="SAM" id="MobiDB-lite"/>
    </source>
</evidence>
<accession>A0A9X2INH0</accession>
<keyword evidence="12" id="KW-1185">Reference proteome</keyword>
<comment type="similarity">
    <text evidence="5">Belongs to the methyl-accepting chemotaxis (MCP) protein family.</text>
</comment>
<dbReference type="PANTHER" id="PTHR32089">
    <property type="entry name" value="METHYL-ACCEPTING CHEMOTAXIS PROTEIN MCPB"/>
    <property type="match status" value="1"/>
</dbReference>
<feature type="transmembrane region" description="Helical" evidence="8">
    <location>
        <begin position="7"/>
        <end position="29"/>
    </location>
</feature>
<comment type="subcellular location">
    <subcellularLocation>
        <location evidence="1">Cell membrane</location>
    </subcellularLocation>
</comment>
<dbReference type="Pfam" id="PF00672">
    <property type="entry name" value="HAMP"/>
    <property type="match status" value="1"/>
</dbReference>
<dbReference type="GO" id="GO:0007165">
    <property type="term" value="P:signal transduction"/>
    <property type="evidence" value="ECO:0007669"/>
    <property type="project" value="UniProtKB-KW"/>
</dbReference>
<evidence type="ECO:0000256" key="8">
    <source>
        <dbReference type="SAM" id="Phobius"/>
    </source>
</evidence>
<comment type="caution">
    <text evidence="11">The sequence shown here is derived from an EMBL/GenBank/DDBJ whole genome shotgun (WGS) entry which is preliminary data.</text>
</comment>
<evidence type="ECO:0000259" key="9">
    <source>
        <dbReference type="PROSITE" id="PS50111"/>
    </source>
</evidence>
<dbReference type="SMART" id="SM00283">
    <property type="entry name" value="MA"/>
    <property type="match status" value="1"/>
</dbReference>
<evidence type="ECO:0000256" key="2">
    <source>
        <dbReference type="ARBA" id="ARBA00022475"/>
    </source>
</evidence>
<dbReference type="SUPFAM" id="SSF58104">
    <property type="entry name" value="Methyl-accepting chemotaxis protein (MCP) signaling domain"/>
    <property type="match status" value="1"/>
</dbReference>
<proteinExistence type="inferred from homology"/>
<feature type="domain" description="HAMP" evidence="10">
    <location>
        <begin position="296"/>
        <end position="348"/>
    </location>
</feature>
<sequence length="708" mass="77756">MSIRKKLVGIILTAVIGFVLLLGAVYYAYNELLVMDEEMEQIVDAVNLGQRVMLHANQARVNESEFLQTFDEENVAEVESEINQLQASVDELASMMSNEAISESSRILNQYSTMYSTRFQELVQNQQEVGYGPDSGKRGELNEAAEQFDTMLREQNDTVALQLFQELRMIEKDFIADQIPVSEFSQVREQIAAQITSGGYSGEQQEEMINALNSYTGIFNSIQQLIISQLSSSQVFQSIIGTMDVEVGNINNVLTESYERIVGEKENLMNMLIIIMAAVSAVILILLVGIGMFVLRSISKSVQQLQSGAEIIGEGNLAYRVEDSGKDELGKVARTFNDMAAQVQKSMIEVKNAANQLSASSESLSAVSEQTTAQSYEVSKAIEQVATGAQQQSSDIEQGSRLIEGMTTQINTINEHAEDIAVQAHTTSERGQAGIEVVNELDQTSREYTALAQTVINSVEDVANQSQQIAKILVTIEEISESTGLLALNAAIEAARAGEAGKGFAVVANEVSKLAEKTKGETNNIQKVIKTINEKIVASTSEAQKLEIYNQRQQATVDQTLTSFHDIVEHVTGIEESTEKIRHALTTATESSRNLVAAMQDISAVSEESAASSEEVMASSENQIKAIEEVNISATELLQLSQTLLAEVNKFQLEDNNAAEAYSDYEEVVEEFTEAEDLTDEAEVQPEEEDIEVEAEADETEEQEQSRQ</sequence>
<evidence type="ECO:0000256" key="1">
    <source>
        <dbReference type="ARBA" id="ARBA00004236"/>
    </source>
</evidence>
<feature type="region of interest" description="Disordered" evidence="7">
    <location>
        <begin position="673"/>
        <end position="708"/>
    </location>
</feature>
<dbReference type="InterPro" id="IPR004089">
    <property type="entry name" value="MCPsignal_dom"/>
</dbReference>
<dbReference type="Gene3D" id="1.10.287.950">
    <property type="entry name" value="Methyl-accepting chemotaxis protein"/>
    <property type="match status" value="1"/>
</dbReference>
<feature type="transmembrane region" description="Helical" evidence="8">
    <location>
        <begin position="271"/>
        <end position="295"/>
    </location>
</feature>
<gene>
    <name evidence="11" type="ORF">M3202_08655</name>
</gene>
<keyword evidence="2" id="KW-1003">Cell membrane</keyword>
<dbReference type="GO" id="GO:0005886">
    <property type="term" value="C:plasma membrane"/>
    <property type="evidence" value="ECO:0007669"/>
    <property type="project" value="UniProtKB-SubCell"/>
</dbReference>
<dbReference type="CDD" id="cd06225">
    <property type="entry name" value="HAMP"/>
    <property type="match status" value="1"/>
</dbReference>
<dbReference type="RefSeq" id="WP_251222939.1">
    <property type="nucleotide sequence ID" value="NZ_JAMBOL010000005.1"/>
</dbReference>
<evidence type="ECO:0000256" key="4">
    <source>
        <dbReference type="ARBA" id="ARBA00023224"/>
    </source>
</evidence>
<organism evidence="11 12">
    <name type="scientific">Halalkalibacter oceani</name>
    <dbReference type="NCBI Taxonomy" id="1653776"/>
    <lineage>
        <taxon>Bacteria</taxon>
        <taxon>Bacillati</taxon>
        <taxon>Bacillota</taxon>
        <taxon>Bacilli</taxon>
        <taxon>Bacillales</taxon>
        <taxon>Bacillaceae</taxon>
        <taxon>Halalkalibacter</taxon>
    </lineage>
</organism>
<evidence type="ECO:0000259" key="10">
    <source>
        <dbReference type="PROSITE" id="PS50885"/>
    </source>
</evidence>
<reference evidence="11" key="1">
    <citation type="submission" date="2022-05" db="EMBL/GenBank/DDBJ databases">
        <title>Comparative Genomics of Spacecraft Associated Microbes.</title>
        <authorList>
            <person name="Tran M.T."/>
            <person name="Wright A."/>
            <person name="Seuylemezian A."/>
            <person name="Eisen J."/>
            <person name="Coil D."/>
        </authorList>
    </citation>
    <scope>NUCLEOTIDE SEQUENCE</scope>
    <source>
        <strain evidence="11">214.1.1</strain>
    </source>
</reference>
<dbReference type="Proteomes" id="UP001139179">
    <property type="component" value="Unassembled WGS sequence"/>
</dbReference>
<evidence type="ECO:0000313" key="11">
    <source>
        <dbReference type="EMBL" id="MCM3714155.1"/>
    </source>
</evidence>
<keyword evidence="8" id="KW-1133">Transmembrane helix</keyword>
<dbReference type="Gene3D" id="6.10.340.10">
    <property type="match status" value="1"/>
</dbReference>
<dbReference type="SMART" id="SM00304">
    <property type="entry name" value="HAMP"/>
    <property type="match status" value="2"/>
</dbReference>
<keyword evidence="4 6" id="KW-0807">Transducer</keyword>
<evidence type="ECO:0000313" key="12">
    <source>
        <dbReference type="Proteomes" id="UP001139179"/>
    </source>
</evidence>
<dbReference type="PANTHER" id="PTHR32089:SF112">
    <property type="entry name" value="LYSOZYME-LIKE PROTEIN-RELATED"/>
    <property type="match status" value="1"/>
</dbReference>
<keyword evidence="8" id="KW-0812">Transmembrane</keyword>
<evidence type="ECO:0000256" key="5">
    <source>
        <dbReference type="ARBA" id="ARBA00029447"/>
    </source>
</evidence>
<dbReference type="PROSITE" id="PS50111">
    <property type="entry name" value="CHEMOTAXIS_TRANSDUC_2"/>
    <property type="match status" value="1"/>
</dbReference>
<protein>
    <submittedName>
        <fullName evidence="11">Methyl-accepting chemotaxis protein</fullName>
    </submittedName>
</protein>
<dbReference type="InterPro" id="IPR003660">
    <property type="entry name" value="HAMP_dom"/>
</dbReference>
<keyword evidence="3 8" id="KW-0472">Membrane</keyword>
<dbReference type="PROSITE" id="PS50885">
    <property type="entry name" value="HAMP"/>
    <property type="match status" value="1"/>
</dbReference>